<dbReference type="RefSeq" id="WP_124871332.1">
    <property type="nucleotide sequence ID" value="NZ_RQJO01000007.1"/>
</dbReference>
<reference evidence="2 3" key="1">
    <citation type="submission" date="2018-11" db="EMBL/GenBank/DDBJ databases">
        <authorList>
            <person name="Zhou Z."/>
            <person name="Wang G."/>
        </authorList>
    </citation>
    <scope>NUCLEOTIDE SEQUENCE [LARGE SCALE GENOMIC DNA]</scope>
    <source>
        <strain evidence="2 3">KCTC52004</strain>
    </source>
</reference>
<name>A0A3P1C1X9_9BACT</name>
<protein>
    <submittedName>
        <fullName evidence="2">Uncharacterized protein</fullName>
    </submittedName>
</protein>
<organism evidence="2 3">
    <name type="scientific">Larkinella rosea</name>
    <dbReference type="NCBI Taxonomy" id="2025312"/>
    <lineage>
        <taxon>Bacteria</taxon>
        <taxon>Pseudomonadati</taxon>
        <taxon>Bacteroidota</taxon>
        <taxon>Cytophagia</taxon>
        <taxon>Cytophagales</taxon>
        <taxon>Spirosomataceae</taxon>
        <taxon>Larkinella</taxon>
    </lineage>
</organism>
<dbReference type="EMBL" id="RQJO01000007">
    <property type="protein sequence ID" value="RRB07073.1"/>
    <property type="molecule type" value="Genomic_DNA"/>
</dbReference>
<proteinExistence type="predicted"/>
<sequence>MKRNHQILFLLIIIGLAASVTYQAQPPVGPGPVAFAGLRPPQTADIVTYNIAFSTRAALAVVALGVLWVFVPETSQK</sequence>
<feature type="transmembrane region" description="Helical" evidence="1">
    <location>
        <begin position="47"/>
        <end position="71"/>
    </location>
</feature>
<keyword evidence="1" id="KW-0812">Transmembrane</keyword>
<evidence type="ECO:0000313" key="2">
    <source>
        <dbReference type="EMBL" id="RRB07073.1"/>
    </source>
</evidence>
<gene>
    <name evidence="2" type="ORF">EHT25_04630</name>
</gene>
<accession>A0A3P1C1X9</accession>
<dbReference type="AlphaFoldDB" id="A0A3P1C1X9"/>
<keyword evidence="3" id="KW-1185">Reference proteome</keyword>
<dbReference type="Proteomes" id="UP000271925">
    <property type="component" value="Unassembled WGS sequence"/>
</dbReference>
<evidence type="ECO:0000313" key="3">
    <source>
        <dbReference type="Proteomes" id="UP000271925"/>
    </source>
</evidence>
<comment type="caution">
    <text evidence="2">The sequence shown here is derived from an EMBL/GenBank/DDBJ whole genome shotgun (WGS) entry which is preliminary data.</text>
</comment>
<keyword evidence="1" id="KW-0472">Membrane</keyword>
<keyword evidence="1" id="KW-1133">Transmembrane helix</keyword>
<evidence type="ECO:0000256" key="1">
    <source>
        <dbReference type="SAM" id="Phobius"/>
    </source>
</evidence>